<dbReference type="InterPro" id="IPR012347">
    <property type="entry name" value="Ferritin-like"/>
</dbReference>
<feature type="binding site" evidence="8">
    <location>
        <position position="95"/>
    </location>
    <ligand>
        <name>Fe cation</name>
        <dbReference type="ChEBI" id="CHEBI:24875"/>
        <label>2</label>
    </ligand>
</feature>
<evidence type="ECO:0000256" key="4">
    <source>
        <dbReference type="ARBA" id="ARBA00023002"/>
    </source>
</evidence>
<evidence type="ECO:0000256" key="2">
    <source>
        <dbReference type="ARBA" id="ARBA00022688"/>
    </source>
</evidence>
<dbReference type="CDD" id="cd01042">
    <property type="entry name" value="DMQH"/>
    <property type="match status" value="1"/>
</dbReference>
<accession>A0A371RLJ7</accession>
<comment type="pathway">
    <text evidence="1 8">Cofactor biosynthesis; ubiquinone biosynthesis.</text>
</comment>
<comment type="cofactor">
    <cofactor evidence="8">
        <name>Fe cation</name>
        <dbReference type="ChEBI" id="CHEBI:24875"/>
    </cofactor>
    <text evidence="8">Binds 2 iron ions per subunit.</text>
</comment>
<comment type="catalytic activity">
    <reaction evidence="8">
        <text>a 5-methoxy-2-methyl-3-(all-trans-polyprenyl)benzene-1,4-diol + AH2 + O2 = a 3-demethylubiquinol + A + H2O</text>
        <dbReference type="Rhea" id="RHEA:50908"/>
        <dbReference type="Rhea" id="RHEA-COMP:10859"/>
        <dbReference type="Rhea" id="RHEA-COMP:10914"/>
        <dbReference type="ChEBI" id="CHEBI:13193"/>
        <dbReference type="ChEBI" id="CHEBI:15377"/>
        <dbReference type="ChEBI" id="CHEBI:15379"/>
        <dbReference type="ChEBI" id="CHEBI:17499"/>
        <dbReference type="ChEBI" id="CHEBI:84167"/>
        <dbReference type="ChEBI" id="CHEBI:84422"/>
        <dbReference type="EC" id="1.14.99.60"/>
    </reaction>
</comment>
<dbReference type="GO" id="GO:0046872">
    <property type="term" value="F:metal ion binding"/>
    <property type="evidence" value="ECO:0007669"/>
    <property type="project" value="UniProtKB-KW"/>
</dbReference>
<keyword evidence="8" id="KW-1003">Cell membrane</keyword>
<evidence type="ECO:0000313" key="9">
    <source>
        <dbReference type="EMBL" id="RFB06339.1"/>
    </source>
</evidence>
<dbReference type="AlphaFoldDB" id="A0A371RLJ7"/>
<dbReference type="HAMAP" id="MF_01658">
    <property type="entry name" value="COQ7"/>
    <property type="match status" value="1"/>
</dbReference>
<dbReference type="EMBL" id="QUQO01000001">
    <property type="protein sequence ID" value="RFB06339.1"/>
    <property type="molecule type" value="Genomic_DNA"/>
</dbReference>
<evidence type="ECO:0000256" key="3">
    <source>
        <dbReference type="ARBA" id="ARBA00022723"/>
    </source>
</evidence>
<dbReference type="GO" id="GO:0006744">
    <property type="term" value="P:ubiquinone biosynthetic process"/>
    <property type="evidence" value="ECO:0007669"/>
    <property type="project" value="UniProtKB-UniRule"/>
</dbReference>
<dbReference type="GO" id="GO:0005886">
    <property type="term" value="C:plasma membrane"/>
    <property type="evidence" value="ECO:0007669"/>
    <property type="project" value="UniProtKB-SubCell"/>
</dbReference>
<dbReference type="EC" id="1.14.99.60" evidence="8"/>
<feature type="binding site" evidence="8">
    <location>
        <position position="43"/>
    </location>
    <ligand>
        <name>Fe cation</name>
        <dbReference type="ChEBI" id="CHEBI:24875"/>
        <label>1</label>
    </ligand>
</feature>
<dbReference type="InterPro" id="IPR009078">
    <property type="entry name" value="Ferritin-like_SF"/>
</dbReference>
<feature type="binding site" evidence="8">
    <location>
        <position position="46"/>
    </location>
    <ligand>
        <name>Fe cation</name>
        <dbReference type="ChEBI" id="CHEBI:24875"/>
        <label>1</label>
    </ligand>
</feature>
<gene>
    <name evidence="8" type="primary">coq7</name>
    <name evidence="9" type="ORF">DX908_03700</name>
</gene>
<evidence type="ECO:0000256" key="5">
    <source>
        <dbReference type="ARBA" id="ARBA00023004"/>
    </source>
</evidence>
<comment type="function">
    <text evidence="8">Catalyzes the hydroxylation of 2-nonaprenyl-3-methyl-6-methoxy-1,4-benzoquinol during ubiquinone biosynthesis.</text>
</comment>
<comment type="subcellular location">
    <subcellularLocation>
        <location evidence="8">Cell membrane</location>
        <topology evidence="8">Peripheral membrane protein</topology>
    </subcellularLocation>
</comment>
<dbReference type="OrthoDB" id="7559360at2"/>
<comment type="similarity">
    <text evidence="8">Belongs to the COQ7 family.</text>
</comment>
<dbReference type="Gene3D" id="1.20.1260.10">
    <property type="match status" value="1"/>
</dbReference>
<feature type="binding site" evidence="8">
    <location>
        <position position="130"/>
    </location>
    <ligand>
        <name>Fe cation</name>
        <dbReference type="ChEBI" id="CHEBI:24875"/>
        <label>2</label>
    </ligand>
</feature>
<keyword evidence="6 8" id="KW-0503">Monooxygenase</keyword>
<organism evidence="9 10">
    <name type="scientific">Parvularcula marina</name>
    <dbReference type="NCBI Taxonomy" id="2292771"/>
    <lineage>
        <taxon>Bacteria</taxon>
        <taxon>Pseudomonadati</taxon>
        <taxon>Pseudomonadota</taxon>
        <taxon>Alphaproteobacteria</taxon>
        <taxon>Parvularculales</taxon>
        <taxon>Parvularculaceae</taxon>
        <taxon>Parvularcula</taxon>
    </lineage>
</organism>
<feature type="binding site" evidence="8">
    <location>
        <position position="9"/>
    </location>
    <ligand>
        <name>Fe cation</name>
        <dbReference type="ChEBI" id="CHEBI:24875"/>
        <label>1</label>
    </ligand>
</feature>
<dbReference type="PANTHER" id="PTHR11237">
    <property type="entry name" value="COENZYME Q10 BIOSYNTHESIS PROTEIN 7"/>
    <property type="match status" value="1"/>
</dbReference>
<keyword evidence="7 8" id="KW-0472">Membrane</keyword>
<dbReference type="InParanoid" id="A0A371RLJ7"/>
<evidence type="ECO:0000256" key="6">
    <source>
        <dbReference type="ARBA" id="ARBA00023033"/>
    </source>
</evidence>
<dbReference type="GO" id="GO:0008682">
    <property type="term" value="F:3-demethoxyubiquinol 3-hydroxylase activity"/>
    <property type="evidence" value="ECO:0007669"/>
    <property type="project" value="UniProtKB-EC"/>
</dbReference>
<dbReference type="Pfam" id="PF03232">
    <property type="entry name" value="COQ7"/>
    <property type="match status" value="1"/>
</dbReference>
<keyword evidence="9" id="KW-0830">Ubiquinone</keyword>
<dbReference type="Proteomes" id="UP000264589">
    <property type="component" value="Unassembled WGS sequence"/>
</dbReference>
<proteinExistence type="inferred from homology"/>
<sequence>MLRVDHAGEYGAVNIYRGQRAVFEKLRGKERLSALLEEMEDGEQHHLETFDKLLTERNIRPTLFSPIWNAAGFALGAGTALLGEKAAMACTSAVEDVIEKHYAEQIEELGDEEPEIKATITQFRAEEIEHHDTAIEEGAEEAFGYSVLKGLIGTGCRIAIRLSEKI</sequence>
<keyword evidence="5 8" id="KW-0408">Iron</keyword>
<keyword evidence="10" id="KW-1185">Reference proteome</keyword>
<feature type="binding site" evidence="8">
    <location>
        <position position="127"/>
    </location>
    <ligand>
        <name>Fe cation</name>
        <dbReference type="ChEBI" id="CHEBI:24875"/>
        <label>1</label>
    </ligand>
</feature>
<dbReference type="RefSeq" id="WP_116392973.1">
    <property type="nucleotide sequence ID" value="NZ_CAXQPM010000001.1"/>
</dbReference>
<protein>
    <recommendedName>
        <fullName evidence="8">3-demethoxyubiquinol 3-hydroxylase</fullName>
        <shortName evidence="8">DMQ hydroxylase</shortName>
        <ecNumber evidence="8">1.14.99.60</ecNumber>
    </recommendedName>
    <alternativeName>
        <fullName evidence="8">2-nonaprenyl-3-methyl-6-methoxy-1,4-benzoquinol hydroxylase</fullName>
    </alternativeName>
</protein>
<reference evidence="9 10" key="1">
    <citation type="submission" date="2018-08" db="EMBL/GenBank/DDBJ databases">
        <title>Parvularcula sp. SM1705, isolated from surface water of the South Sea China.</title>
        <authorList>
            <person name="Sun L."/>
        </authorList>
    </citation>
    <scope>NUCLEOTIDE SEQUENCE [LARGE SCALE GENOMIC DNA]</scope>
    <source>
        <strain evidence="9 10">SM1705</strain>
    </source>
</reference>
<feature type="binding site" evidence="8">
    <location>
        <position position="127"/>
    </location>
    <ligand>
        <name>Fe cation</name>
        <dbReference type="ChEBI" id="CHEBI:24875"/>
        <label>2</label>
    </ligand>
</feature>
<evidence type="ECO:0000256" key="8">
    <source>
        <dbReference type="HAMAP-Rule" id="MF_01658"/>
    </source>
</evidence>
<feature type="binding site" evidence="8">
    <location>
        <position position="43"/>
    </location>
    <ligand>
        <name>Fe cation</name>
        <dbReference type="ChEBI" id="CHEBI:24875"/>
        <label>2</label>
    </ligand>
</feature>
<keyword evidence="4 8" id="KW-0560">Oxidoreductase</keyword>
<dbReference type="SUPFAM" id="SSF47240">
    <property type="entry name" value="Ferritin-like"/>
    <property type="match status" value="1"/>
</dbReference>
<comment type="caution">
    <text evidence="9">The sequence shown here is derived from an EMBL/GenBank/DDBJ whole genome shotgun (WGS) entry which is preliminary data.</text>
</comment>
<dbReference type="PANTHER" id="PTHR11237:SF4">
    <property type="entry name" value="5-DEMETHOXYUBIQUINONE HYDROXYLASE, MITOCHONDRIAL"/>
    <property type="match status" value="1"/>
</dbReference>
<dbReference type="InterPro" id="IPR011566">
    <property type="entry name" value="Ubq_synth_Coq7"/>
</dbReference>
<evidence type="ECO:0000256" key="7">
    <source>
        <dbReference type="ARBA" id="ARBA00023136"/>
    </source>
</evidence>
<evidence type="ECO:0000256" key="1">
    <source>
        <dbReference type="ARBA" id="ARBA00004749"/>
    </source>
</evidence>
<evidence type="ECO:0000313" key="10">
    <source>
        <dbReference type="Proteomes" id="UP000264589"/>
    </source>
</evidence>
<keyword evidence="2 8" id="KW-0831">Ubiquinone biosynthesis</keyword>
<dbReference type="UniPathway" id="UPA00232"/>
<name>A0A371RLJ7_9PROT</name>
<keyword evidence="3 8" id="KW-0479">Metal-binding</keyword>